<evidence type="ECO:0000313" key="2">
    <source>
        <dbReference type="Proteomes" id="UP000277007"/>
    </source>
</evidence>
<keyword evidence="2" id="KW-1185">Reference proteome</keyword>
<proteinExistence type="predicted"/>
<organism evidence="1 2">
    <name type="scientific">Azospirillum griseum</name>
    <dbReference type="NCBI Taxonomy" id="2496639"/>
    <lineage>
        <taxon>Bacteria</taxon>
        <taxon>Pseudomonadati</taxon>
        <taxon>Pseudomonadota</taxon>
        <taxon>Alphaproteobacteria</taxon>
        <taxon>Rhodospirillales</taxon>
        <taxon>Azospirillaceae</taxon>
        <taxon>Azospirillum</taxon>
    </lineage>
</organism>
<sequence>MADSLTSLILDIVPADGSTIGNKALLTEIQRRRPRTTESAYLRNHAKLSTLFSARGAMV</sequence>
<evidence type="ECO:0000313" key="1">
    <source>
        <dbReference type="EMBL" id="RTR11325.1"/>
    </source>
</evidence>
<dbReference type="AlphaFoldDB" id="A0A3S0K0R7"/>
<protein>
    <recommendedName>
        <fullName evidence="3">Transposase</fullName>
    </recommendedName>
</protein>
<reference evidence="1 2" key="1">
    <citation type="submission" date="2018-12" db="EMBL/GenBank/DDBJ databases">
        <authorList>
            <person name="Yang Y."/>
        </authorList>
    </citation>
    <scope>NUCLEOTIDE SEQUENCE [LARGE SCALE GENOMIC DNA]</scope>
    <source>
        <strain evidence="1 2">L-25-5w-1</strain>
    </source>
</reference>
<dbReference type="EMBL" id="RXMA01000080">
    <property type="protein sequence ID" value="RTR11325.1"/>
    <property type="molecule type" value="Genomic_DNA"/>
</dbReference>
<accession>A0A3S0K0R7</accession>
<dbReference type="Proteomes" id="UP000277007">
    <property type="component" value="Unassembled WGS sequence"/>
</dbReference>
<comment type="caution">
    <text evidence="1">The sequence shown here is derived from an EMBL/GenBank/DDBJ whole genome shotgun (WGS) entry which is preliminary data.</text>
</comment>
<name>A0A3S0K0R7_9PROT</name>
<gene>
    <name evidence="1" type="ORF">EJ903_26125</name>
</gene>
<evidence type="ECO:0008006" key="3">
    <source>
        <dbReference type="Google" id="ProtNLM"/>
    </source>
</evidence>
<dbReference type="RefSeq" id="WP_126620795.1">
    <property type="nucleotide sequence ID" value="NZ_JBHUCY010000058.1"/>
</dbReference>